<evidence type="ECO:0000313" key="1">
    <source>
        <dbReference type="EMBL" id="MCL6220012.1"/>
    </source>
</evidence>
<accession>A0A9X1ZS38</accession>
<sequence>MIRKLPILIVAMLLFSCSDDDDSNCPGGINETWFTSFKSELNANCGTEVSIFRGDYEGQIVYYELITDPTVNFQAIITFYDCSGNVVAELTAKESNAYLENEGRDDIKVFTCSSSD</sequence>
<dbReference type="AlphaFoldDB" id="A0A9X1ZS38"/>
<dbReference type="PROSITE" id="PS51257">
    <property type="entry name" value="PROKAR_LIPOPROTEIN"/>
    <property type="match status" value="1"/>
</dbReference>
<reference evidence="1" key="1">
    <citation type="submission" date="2022-01" db="EMBL/GenBank/DDBJ databases">
        <title>Genome sequencing of Zunongwangia sp. M21534 genome.</title>
        <authorList>
            <person name="Chen Y."/>
            <person name="Dong C."/>
            <person name="Shao Z."/>
        </authorList>
    </citation>
    <scope>NUCLEOTIDE SEQUENCE</scope>
    <source>
        <strain evidence="1">MCCC M21534</strain>
    </source>
</reference>
<proteinExistence type="predicted"/>
<comment type="caution">
    <text evidence="1">The sequence shown here is derived from an EMBL/GenBank/DDBJ whole genome shotgun (WGS) entry which is preliminary data.</text>
</comment>
<protein>
    <submittedName>
        <fullName evidence="1">Uncharacterized protein</fullName>
    </submittedName>
</protein>
<keyword evidence="2" id="KW-1185">Reference proteome</keyword>
<name>A0A9X1ZS38_9FLAO</name>
<dbReference type="EMBL" id="JAKHSK010000030">
    <property type="protein sequence ID" value="MCL6220012.1"/>
    <property type="molecule type" value="Genomic_DNA"/>
</dbReference>
<evidence type="ECO:0000313" key="2">
    <source>
        <dbReference type="Proteomes" id="UP001139521"/>
    </source>
</evidence>
<organism evidence="1 2">
    <name type="scientific">Zunongwangia pacifica</name>
    <dbReference type="NCBI Taxonomy" id="2911062"/>
    <lineage>
        <taxon>Bacteria</taxon>
        <taxon>Pseudomonadati</taxon>
        <taxon>Bacteroidota</taxon>
        <taxon>Flavobacteriia</taxon>
        <taxon>Flavobacteriales</taxon>
        <taxon>Flavobacteriaceae</taxon>
        <taxon>Zunongwangia</taxon>
    </lineage>
</organism>
<dbReference type="Proteomes" id="UP001139521">
    <property type="component" value="Unassembled WGS sequence"/>
</dbReference>
<gene>
    <name evidence="1" type="ORF">L1967_17100</name>
</gene>
<dbReference type="RefSeq" id="WP_249602720.1">
    <property type="nucleotide sequence ID" value="NZ_JAKHSK010000030.1"/>
</dbReference>